<feature type="chain" id="PRO_5047173349" evidence="1">
    <location>
        <begin position="27"/>
        <end position="432"/>
    </location>
</feature>
<gene>
    <name evidence="3" type="ORF">HWQ67_07935</name>
</gene>
<comment type="caution">
    <text evidence="3">The sequence shown here is derived from an EMBL/GenBank/DDBJ whole genome shotgun (WGS) entry which is preliminary data.</text>
</comment>
<dbReference type="EMBL" id="JABXWD010000115">
    <property type="protein sequence ID" value="MBV6341512.1"/>
    <property type="molecule type" value="Genomic_DNA"/>
</dbReference>
<dbReference type="PANTHER" id="PTHR48104">
    <property type="entry name" value="METACASPASE-4"/>
    <property type="match status" value="1"/>
</dbReference>
<protein>
    <submittedName>
        <fullName evidence="3">Caspase family protein</fullName>
    </submittedName>
</protein>
<feature type="domain" description="Peptidase C14 caspase" evidence="2">
    <location>
        <begin position="159"/>
        <end position="418"/>
    </location>
</feature>
<reference evidence="3 4" key="1">
    <citation type="journal article" date="2020" name="J Geophys Res Biogeosci">
        <title>Magnetotaxis as an Adaptation to Enable Bacterial Shuttling of Microbial Sulfur and Sulfur Cycling Across Aquatic Oxic#Anoxic Interfaces.</title>
        <authorList>
            <person name="Li J."/>
            <person name="Liu P."/>
            <person name="Wang J."/>
            <person name="Roberts A.P."/>
            <person name="Pan Y."/>
        </authorList>
    </citation>
    <scope>NUCLEOTIDE SEQUENCE [LARGE SCALE GENOMIC DNA]</scope>
    <source>
        <strain evidence="3 4">MYR-1_YQ</strain>
    </source>
</reference>
<evidence type="ECO:0000259" key="2">
    <source>
        <dbReference type="Pfam" id="PF00656"/>
    </source>
</evidence>
<dbReference type="PANTHER" id="PTHR48104:SF30">
    <property type="entry name" value="METACASPASE-1"/>
    <property type="match status" value="1"/>
</dbReference>
<keyword evidence="4" id="KW-1185">Reference proteome</keyword>
<evidence type="ECO:0000313" key="3">
    <source>
        <dbReference type="EMBL" id="MBV6341512.1"/>
    </source>
</evidence>
<feature type="signal peptide" evidence="1">
    <location>
        <begin position="1"/>
        <end position="26"/>
    </location>
</feature>
<name>A0ABS6RYL9_9BACT</name>
<proteinExistence type="predicted"/>
<dbReference type="Pfam" id="PF00656">
    <property type="entry name" value="Peptidase_C14"/>
    <property type="match status" value="1"/>
</dbReference>
<evidence type="ECO:0000256" key="1">
    <source>
        <dbReference type="SAM" id="SignalP"/>
    </source>
</evidence>
<sequence>MKKSILLVCVIVMSSLLLQCVPLQFAAMLGETGAIVAKSESPASSPGTNNSNSPEPITLRYVGEINKLFKQNNINNGYVELDKIGRVQLKGSYQNEEEVDLAFSLAQQTVGVKWVSPVDPENVTVPGWSKKLSSIFARAAVKSPSAKHSDAPPGPVRNKYALVVGIGKFQNSKITPLQYAEKDAGDFYKYLTAPSKGGFSRQNVTVLLGEKATRHNITKALDDLRNKAQEDDLVVLYMSSHGTPPDKFGGVFIVTHDSVPVPKEIWYTSITGEKLSDFIQGTRAKRVVAILDTCYSSGAYKNIKGFVPEGAKSLGVEDETFGISKEQATRMLGSKDIVLEGSINLSPNSNGWGRVLISASGDSEKSWEDPSINNGYFTHYLIAGLEQNKGSVASAFEYAKPKVSISVLQDKGASQTPRAVFDNKDWNIKLAK</sequence>
<dbReference type="Proteomes" id="UP001196980">
    <property type="component" value="Unassembled WGS sequence"/>
</dbReference>
<evidence type="ECO:0000313" key="4">
    <source>
        <dbReference type="Proteomes" id="UP001196980"/>
    </source>
</evidence>
<keyword evidence="1" id="KW-0732">Signal</keyword>
<dbReference type="InterPro" id="IPR050452">
    <property type="entry name" value="Metacaspase"/>
</dbReference>
<organism evidence="3 4">
    <name type="scientific">Candidatus Magnetobacterium casense</name>
    <dbReference type="NCBI Taxonomy" id="1455061"/>
    <lineage>
        <taxon>Bacteria</taxon>
        <taxon>Pseudomonadati</taxon>
        <taxon>Nitrospirota</taxon>
        <taxon>Thermodesulfovibrionia</taxon>
        <taxon>Thermodesulfovibrionales</taxon>
        <taxon>Candidatus Magnetobacteriaceae</taxon>
        <taxon>Candidatus Magnetobacterium</taxon>
    </lineage>
</organism>
<dbReference type="RefSeq" id="WP_218252147.1">
    <property type="nucleotide sequence ID" value="NZ_JABXWD010000115.1"/>
</dbReference>
<accession>A0ABS6RYL9</accession>
<dbReference type="InterPro" id="IPR011600">
    <property type="entry name" value="Pept_C14_caspase"/>
</dbReference>